<evidence type="ECO:0000313" key="7">
    <source>
        <dbReference type="Proteomes" id="UP001229346"/>
    </source>
</evidence>
<dbReference type="PROSITE" id="PS50937">
    <property type="entry name" value="HTH_MERR_2"/>
    <property type="match status" value="1"/>
</dbReference>
<dbReference type="Gene3D" id="1.10.1660.10">
    <property type="match status" value="1"/>
</dbReference>
<gene>
    <name evidence="6" type="ORF">J2T15_003199</name>
</gene>
<keyword evidence="3 6" id="KW-0238">DNA-binding</keyword>
<protein>
    <submittedName>
        <fullName evidence="6">DNA-binding transcriptional MerR regulator</fullName>
    </submittedName>
</protein>
<evidence type="ECO:0000313" key="6">
    <source>
        <dbReference type="EMBL" id="MDQ0113756.1"/>
    </source>
</evidence>
<accession>A0ABT9U3Z3</accession>
<dbReference type="Pfam" id="PF13411">
    <property type="entry name" value="MerR_1"/>
    <property type="match status" value="1"/>
</dbReference>
<evidence type="ECO:0000256" key="3">
    <source>
        <dbReference type="ARBA" id="ARBA00023125"/>
    </source>
</evidence>
<dbReference type="EMBL" id="JAUSSU010000006">
    <property type="protein sequence ID" value="MDQ0113756.1"/>
    <property type="molecule type" value="Genomic_DNA"/>
</dbReference>
<feature type="domain" description="HTH merR-type" evidence="5">
    <location>
        <begin position="1"/>
        <end position="71"/>
    </location>
</feature>
<proteinExistence type="predicted"/>
<name>A0ABT9U3Z3_PAEHA</name>
<dbReference type="GO" id="GO:0003677">
    <property type="term" value="F:DNA binding"/>
    <property type="evidence" value="ECO:0007669"/>
    <property type="project" value="UniProtKB-KW"/>
</dbReference>
<dbReference type="PANTHER" id="PTHR30204:SF69">
    <property type="entry name" value="MERR-FAMILY TRANSCRIPTIONAL REGULATOR"/>
    <property type="match status" value="1"/>
</dbReference>
<dbReference type="Gene3D" id="3.20.80.10">
    <property type="entry name" value="Regulatory factor, effector binding domain"/>
    <property type="match status" value="1"/>
</dbReference>
<dbReference type="Proteomes" id="UP001229346">
    <property type="component" value="Unassembled WGS sequence"/>
</dbReference>
<keyword evidence="7" id="KW-1185">Reference proteome</keyword>
<sequence length="274" mass="31566">MLKIGEFSKLSRVSIKTLRYYDAMGLLRPDVVDENNGYRYYSESQLLTVKRIVVFKEQGFTLEQIIPFLEDHISPEVVKSKLTDKQIELHRIIEESKNQLNEINERIHRVEESANRNGDEHSILIRGVDPLQVASIRDVVPYTQQCLLLDEVAQYVRIHGDYQESSLIVIKHDHYPETDQVDLEVALPIMKNIPSSNRVKVGSLPRIHAAASLIHRCDPYSITCEATMKLSSWISINGYTQVERAPIREIYITPDQDIYGRMRLSELLIPVEPV</sequence>
<comment type="caution">
    <text evidence="6">The sequence shown here is derived from an EMBL/GenBank/DDBJ whole genome shotgun (WGS) entry which is preliminary data.</text>
</comment>
<dbReference type="InterPro" id="IPR011256">
    <property type="entry name" value="Reg_factor_effector_dom_sf"/>
</dbReference>
<evidence type="ECO:0000259" key="5">
    <source>
        <dbReference type="PROSITE" id="PS50937"/>
    </source>
</evidence>
<dbReference type="RefSeq" id="WP_307205021.1">
    <property type="nucleotide sequence ID" value="NZ_JAUSSU010000006.1"/>
</dbReference>
<keyword evidence="4" id="KW-0804">Transcription</keyword>
<keyword evidence="1" id="KW-0678">Repressor</keyword>
<organism evidence="6 7">
    <name type="scientific">Paenibacillus harenae</name>
    <dbReference type="NCBI Taxonomy" id="306543"/>
    <lineage>
        <taxon>Bacteria</taxon>
        <taxon>Bacillati</taxon>
        <taxon>Bacillota</taxon>
        <taxon>Bacilli</taxon>
        <taxon>Bacillales</taxon>
        <taxon>Paenibacillaceae</taxon>
        <taxon>Paenibacillus</taxon>
    </lineage>
</organism>
<evidence type="ECO:0000256" key="1">
    <source>
        <dbReference type="ARBA" id="ARBA00022491"/>
    </source>
</evidence>
<dbReference type="PROSITE" id="PS00552">
    <property type="entry name" value="HTH_MERR_1"/>
    <property type="match status" value="1"/>
</dbReference>
<dbReference type="InterPro" id="IPR009061">
    <property type="entry name" value="DNA-bd_dom_put_sf"/>
</dbReference>
<dbReference type="SUPFAM" id="SSF46955">
    <property type="entry name" value="Putative DNA-binding domain"/>
    <property type="match status" value="1"/>
</dbReference>
<evidence type="ECO:0000256" key="4">
    <source>
        <dbReference type="ARBA" id="ARBA00023163"/>
    </source>
</evidence>
<keyword evidence="2" id="KW-0805">Transcription regulation</keyword>
<dbReference type="SMART" id="SM00422">
    <property type="entry name" value="HTH_MERR"/>
    <property type="match status" value="1"/>
</dbReference>
<dbReference type="InterPro" id="IPR047057">
    <property type="entry name" value="MerR_fam"/>
</dbReference>
<dbReference type="InterPro" id="IPR000551">
    <property type="entry name" value="MerR-type_HTH_dom"/>
</dbReference>
<dbReference type="PANTHER" id="PTHR30204">
    <property type="entry name" value="REDOX-CYCLING DRUG-SENSING TRANSCRIPTIONAL ACTIVATOR SOXR"/>
    <property type="match status" value="1"/>
</dbReference>
<evidence type="ECO:0000256" key="2">
    <source>
        <dbReference type="ARBA" id="ARBA00023015"/>
    </source>
</evidence>
<reference evidence="6 7" key="1">
    <citation type="submission" date="2023-07" db="EMBL/GenBank/DDBJ databases">
        <title>Sorghum-associated microbial communities from plants grown in Nebraska, USA.</title>
        <authorList>
            <person name="Schachtman D."/>
        </authorList>
    </citation>
    <scope>NUCLEOTIDE SEQUENCE [LARGE SCALE GENOMIC DNA]</scope>
    <source>
        <strain evidence="6 7">CC482</strain>
    </source>
</reference>
<dbReference type="CDD" id="cd01107">
    <property type="entry name" value="HTH_BmrR"/>
    <property type="match status" value="1"/>
</dbReference>